<evidence type="ECO:0000313" key="18">
    <source>
        <dbReference type="Proteomes" id="UP001623592"/>
    </source>
</evidence>
<evidence type="ECO:0000256" key="8">
    <source>
        <dbReference type="ARBA" id="ARBA00022741"/>
    </source>
</evidence>
<keyword evidence="4" id="KW-1003">Cell membrane</keyword>
<dbReference type="Gene3D" id="6.10.340.10">
    <property type="match status" value="1"/>
</dbReference>
<dbReference type="Pfam" id="PF00512">
    <property type="entry name" value="HisKA"/>
    <property type="match status" value="1"/>
</dbReference>
<evidence type="ECO:0000256" key="5">
    <source>
        <dbReference type="ARBA" id="ARBA00022553"/>
    </source>
</evidence>
<gene>
    <name evidence="17" type="ORF">ACJDT4_02950</name>
</gene>
<feature type="transmembrane region" description="Helical" evidence="14">
    <location>
        <begin position="111"/>
        <end position="130"/>
    </location>
</feature>
<evidence type="ECO:0000256" key="14">
    <source>
        <dbReference type="SAM" id="Phobius"/>
    </source>
</evidence>
<proteinExistence type="predicted"/>
<keyword evidence="12" id="KW-0902">Two-component regulatory system</keyword>
<dbReference type="SMART" id="SM00388">
    <property type="entry name" value="HisKA"/>
    <property type="match status" value="1"/>
</dbReference>
<dbReference type="Proteomes" id="UP001623592">
    <property type="component" value="Unassembled WGS sequence"/>
</dbReference>
<reference evidence="17 18" key="1">
    <citation type="submission" date="2024-11" db="EMBL/GenBank/DDBJ databases">
        <authorList>
            <person name="Heng Y.C."/>
            <person name="Lim A.C.H."/>
            <person name="Lee J.K.Y."/>
            <person name="Kittelmann S."/>
        </authorList>
    </citation>
    <scope>NUCLEOTIDE SEQUENCE [LARGE SCALE GENOMIC DNA]</scope>
    <source>
        <strain evidence="17 18">WILCCON 0114</strain>
    </source>
</reference>
<dbReference type="InterPro" id="IPR003594">
    <property type="entry name" value="HATPase_dom"/>
</dbReference>
<comment type="caution">
    <text evidence="17">The sequence shown here is derived from an EMBL/GenBank/DDBJ whole genome shotgun (WGS) entry which is preliminary data.</text>
</comment>
<keyword evidence="5" id="KW-0597">Phosphoprotein</keyword>
<dbReference type="InterPro" id="IPR050398">
    <property type="entry name" value="HssS/ArlS-like"/>
</dbReference>
<evidence type="ECO:0000259" key="16">
    <source>
        <dbReference type="PROSITE" id="PS50885"/>
    </source>
</evidence>
<keyword evidence="18" id="KW-1185">Reference proteome</keyword>
<evidence type="ECO:0000259" key="15">
    <source>
        <dbReference type="PROSITE" id="PS50109"/>
    </source>
</evidence>
<dbReference type="PANTHER" id="PTHR45528">
    <property type="entry name" value="SENSOR HISTIDINE KINASE CPXA"/>
    <property type="match status" value="1"/>
</dbReference>
<dbReference type="SMART" id="SM00387">
    <property type="entry name" value="HATPase_c"/>
    <property type="match status" value="1"/>
</dbReference>
<dbReference type="SUPFAM" id="SSF47384">
    <property type="entry name" value="Homodimeric domain of signal transducing histidine kinase"/>
    <property type="match status" value="1"/>
</dbReference>
<feature type="domain" description="HAMP" evidence="16">
    <location>
        <begin position="137"/>
        <end position="185"/>
    </location>
</feature>
<dbReference type="InterPro" id="IPR004358">
    <property type="entry name" value="Sig_transdc_His_kin-like_C"/>
</dbReference>
<dbReference type="CDD" id="cd00082">
    <property type="entry name" value="HisKA"/>
    <property type="match status" value="1"/>
</dbReference>
<evidence type="ECO:0000256" key="10">
    <source>
        <dbReference type="ARBA" id="ARBA00022840"/>
    </source>
</evidence>
<evidence type="ECO:0000256" key="7">
    <source>
        <dbReference type="ARBA" id="ARBA00022692"/>
    </source>
</evidence>
<dbReference type="InterPro" id="IPR036097">
    <property type="entry name" value="HisK_dim/P_sf"/>
</dbReference>
<protein>
    <recommendedName>
        <fullName evidence="3">histidine kinase</fullName>
        <ecNumber evidence="3">2.7.13.3</ecNumber>
    </recommendedName>
</protein>
<dbReference type="InterPro" id="IPR003660">
    <property type="entry name" value="HAMP_dom"/>
</dbReference>
<keyword evidence="9" id="KW-0418">Kinase</keyword>
<dbReference type="InterPro" id="IPR003661">
    <property type="entry name" value="HisK_dim/P_dom"/>
</dbReference>
<name>A0ABW8T9Z0_9CLOT</name>
<evidence type="ECO:0000256" key="4">
    <source>
        <dbReference type="ARBA" id="ARBA00022475"/>
    </source>
</evidence>
<evidence type="ECO:0000256" key="12">
    <source>
        <dbReference type="ARBA" id="ARBA00023012"/>
    </source>
</evidence>
<dbReference type="GO" id="GO:0005524">
    <property type="term" value="F:ATP binding"/>
    <property type="evidence" value="ECO:0007669"/>
    <property type="project" value="UniProtKB-KW"/>
</dbReference>
<feature type="transmembrane region" description="Helical" evidence="14">
    <location>
        <begin position="12"/>
        <end position="32"/>
    </location>
</feature>
<comment type="subcellular location">
    <subcellularLocation>
        <location evidence="2">Cell membrane</location>
        <topology evidence="2">Multi-pass membrane protein</topology>
    </subcellularLocation>
</comment>
<evidence type="ECO:0000256" key="9">
    <source>
        <dbReference type="ARBA" id="ARBA00022777"/>
    </source>
</evidence>
<dbReference type="Gene3D" id="3.30.565.10">
    <property type="entry name" value="Histidine kinase-like ATPase, C-terminal domain"/>
    <property type="match status" value="1"/>
</dbReference>
<dbReference type="EC" id="2.7.13.3" evidence="3"/>
<keyword evidence="8" id="KW-0547">Nucleotide-binding</keyword>
<dbReference type="EMBL" id="JBJIAA010000002">
    <property type="protein sequence ID" value="MFL0249366.1"/>
    <property type="molecule type" value="Genomic_DNA"/>
</dbReference>
<evidence type="ECO:0000256" key="1">
    <source>
        <dbReference type="ARBA" id="ARBA00000085"/>
    </source>
</evidence>
<dbReference type="RefSeq" id="WP_406786036.1">
    <property type="nucleotide sequence ID" value="NZ_JBJIAA010000002.1"/>
</dbReference>
<keyword evidence="10 17" id="KW-0067">ATP-binding</keyword>
<comment type="catalytic activity">
    <reaction evidence="1">
        <text>ATP + protein L-histidine = ADP + protein N-phospho-L-histidine.</text>
        <dbReference type="EC" id="2.7.13.3"/>
    </reaction>
</comment>
<accession>A0ABW8T9Z0</accession>
<dbReference type="InterPro" id="IPR005467">
    <property type="entry name" value="His_kinase_dom"/>
</dbReference>
<evidence type="ECO:0000256" key="6">
    <source>
        <dbReference type="ARBA" id="ARBA00022679"/>
    </source>
</evidence>
<evidence type="ECO:0000256" key="3">
    <source>
        <dbReference type="ARBA" id="ARBA00012438"/>
    </source>
</evidence>
<dbReference type="Pfam" id="PF02518">
    <property type="entry name" value="HATPase_c"/>
    <property type="match status" value="1"/>
</dbReference>
<organism evidence="17 18">
    <name type="scientific">Clostridium neuense</name>
    <dbReference type="NCBI Taxonomy" id="1728934"/>
    <lineage>
        <taxon>Bacteria</taxon>
        <taxon>Bacillati</taxon>
        <taxon>Bacillota</taxon>
        <taxon>Clostridia</taxon>
        <taxon>Eubacteriales</taxon>
        <taxon>Clostridiaceae</taxon>
        <taxon>Clostridium</taxon>
    </lineage>
</organism>
<dbReference type="Gene3D" id="1.10.287.130">
    <property type="match status" value="1"/>
</dbReference>
<dbReference type="SUPFAM" id="SSF55874">
    <property type="entry name" value="ATPase domain of HSP90 chaperone/DNA topoisomerase II/histidine kinase"/>
    <property type="match status" value="1"/>
</dbReference>
<feature type="domain" description="Histidine kinase" evidence="15">
    <location>
        <begin position="200"/>
        <end position="412"/>
    </location>
</feature>
<dbReference type="PROSITE" id="PS50109">
    <property type="entry name" value="HIS_KIN"/>
    <property type="match status" value="1"/>
</dbReference>
<dbReference type="PANTHER" id="PTHR45528:SF1">
    <property type="entry name" value="SENSOR HISTIDINE KINASE CPXA"/>
    <property type="match status" value="1"/>
</dbReference>
<keyword evidence="6" id="KW-0808">Transferase</keyword>
<keyword evidence="7 14" id="KW-0812">Transmembrane</keyword>
<dbReference type="PRINTS" id="PR00344">
    <property type="entry name" value="BCTRLSENSOR"/>
</dbReference>
<keyword evidence="11 14" id="KW-1133">Transmembrane helix</keyword>
<sequence length="412" mass="47594">MGKYFINPELKKSSAILLFINFIFLLITLIMIKVNNNNLKLGYIKSIGTITEKINEKNPELLQYVIPSVTKKGKTRESEEGIKILKEYGLTVDLEDKLFPYVNESIINNNYYIITLFLIMSAILFIINYFEHIYFYKRMRKISKAAKMVVEGKYDTLIDEDREGDFSKLSNSFNSMRGIIRNNIDSLNKEKQFLINLLSDISHQLKTPLSSMILYNDILLTKELSKEKRQLFLENNKKQLYRMDWLIKSILKLARLDARAIEFLKNDISLNETVENSINALKEKANEAGIFVMLKKSDDVKFKHDRRWMEEAFINIIKNAIEHTKAGGKVEVELIENPIYVRIQIFDTGEGISKADLPNIFKRFYKAKNSSSDSVGIGLALSKSIIEAHNGIIEAQSKIGYGTKFIITFLKY</sequence>
<evidence type="ECO:0000256" key="2">
    <source>
        <dbReference type="ARBA" id="ARBA00004651"/>
    </source>
</evidence>
<dbReference type="InterPro" id="IPR036890">
    <property type="entry name" value="HATPase_C_sf"/>
</dbReference>
<keyword evidence="13 14" id="KW-0472">Membrane</keyword>
<evidence type="ECO:0000313" key="17">
    <source>
        <dbReference type="EMBL" id="MFL0249366.1"/>
    </source>
</evidence>
<dbReference type="PROSITE" id="PS50885">
    <property type="entry name" value="HAMP"/>
    <property type="match status" value="1"/>
</dbReference>
<dbReference type="CDD" id="cd06225">
    <property type="entry name" value="HAMP"/>
    <property type="match status" value="1"/>
</dbReference>
<evidence type="ECO:0000256" key="11">
    <source>
        <dbReference type="ARBA" id="ARBA00022989"/>
    </source>
</evidence>
<evidence type="ECO:0000256" key="13">
    <source>
        <dbReference type="ARBA" id="ARBA00023136"/>
    </source>
</evidence>